<dbReference type="PANTHER" id="PTHR36505:SF1">
    <property type="entry name" value="BLR1072 PROTEIN"/>
    <property type="match status" value="1"/>
</dbReference>
<dbReference type="InterPro" id="IPR011033">
    <property type="entry name" value="PRC_barrel-like_sf"/>
</dbReference>
<feature type="domain" description="PRC-barrel" evidence="2">
    <location>
        <begin position="100"/>
        <end position="145"/>
    </location>
</feature>
<evidence type="ECO:0000256" key="1">
    <source>
        <dbReference type="SAM" id="SignalP"/>
    </source>
</evidence>
<protein>
    <submittedName>
        <fullName evidence="3">PRC-barrel domain protein</fullName>
    </submittedName>
</protein>
<dbReference type="RefSeq" id="WP_109666429.1">
    <property type="nucleotide sequence ID" value="NZ_QGGW01000002.1"/>
</dbReference>
<dbReference type="PANTHER" id="PTHR36505">
    <property type="entry name" value="BLR1072 PROTEIN"/>
    <property type="match status" value="1"/>
</dbReference>
<dbReference type="Pfam" id="PF05239">
    <property type="entry name" value="PRC"/>
    <property type="match status" value="2"/>
</dbReference>
<proteinExistence type="predicted"/>
<feature type="chain" id="PRO_5016243932" evidence="1">
    <location>
        <begin position="27"/>
        <end position="301"/>
    </location>
</feature>
<dbReference type="EMBL" id="QGGW01000002">
    <property type="protein sequence ID" value="PWK61473.1"/>
    <property type="molecule type" value="Genomic_DNA"/>
</dbReference>
<dbReference type="OrthoDB" id="7876889at2"/>
<keyword evidence="1" id="KW-0732">Signal</keyword>
<reference evidence="3 4" key="1">
    <citation type="submission" date="2018-05" db="EMBL/GenBank/DDBJ databases">
        <title>Genomic Encyclopedia of Type Strains, Phase IV (KMG-IV): sequencing the most valuable type-strain genomes for metagenomic binning, comparative biology and taxonomic classification.</title>
        <authorList>
            <person name="Goeker M."/>
        </authorList>
    </citation>
    <scope>NUCLEOTIDE SEQUENCE [LARGE SCALE GENOMIC DNA]</scope>
    <source>
        <strain evidence="3 4">DSM 16097</strain>
    </source>
</reference>
<comment type="caution">
    <text evidence="3">The sequence shown here is derived from an EMBL/GenBank/DDBJ whole genome shotgun (WGS) entry which is preliminary data.</text>
</comment>
<gene>
    <name evidence="3" type="ORF">C7455_102162</name>
</gene>
<organism evidence="3 4">
    <name type="scientific">Roseicyclus mahoneyensis</name>
    <dbReference type="NCBI Taxonomy" id="164332"/>
    <lineage>
        <taxon>Bacteria</taxon>
        <taxon>Pseudomonadati</taxon>
        <taxon>Pseudomonadota</taxon>
        <taxon>Alphaproteobacteria</taxon>
        <taxon>Rhodobacterales</taxon>
        <taxon>Roseobacteraceae</taxon>
        <taxon>Roseicyclus</taxon>
    </lineage>
</organism>
<feature type="signal peptide" evidence="1">
    <location>
        <begin position="1"/>
        <end position="26"/>
    </location>
</feature>
<accession>A0A316GKM8</accession>
<sequence>MKMLLSTTALVIALGAPILPSAQTQAPVENPANAQQNTEMQGFLDQRRESDLFASELMGHEVYARRTAEGTAPAGDGPMRNTDRTQSMAMMDRDELGDMDNIGQINEIVLSNDGQVRALVIGVGGFLGMGEHDVAVTMDQISFATDPDDRSEMYIVVNADAERMRDYPSYDRMAMANPEGQRQGDNVREGQSGFAAPQIERDGYALVEATEVSTEVLMGKTVYDMNDNDVGQVTDMIINEAGEITNVIIDFGGFLGIGSSQASLSFDEMTILSTEGYDDVRIYVDATRDQIQDLPQYQASN</sequence>
<feature type="domain" description="PRC-barrel" evidence="2">
    <location>
        <begin position="217"/>
        <end position="290"/>
    </location>
</feature>
<dbReference type="Proteomes" id="UP000245708">
    <property type="component" value="Unassembled WGS sequence"/>
</dbReference>
<evidence type="ECO:0000259" key="2">
    <source>
        <dbReference type="Pfam" id="PF05239"/>
    </source>
</evidence>
<dbReference type="InterPro" id="IPR027275">
    <property type="entry name" value="PRC-brl_dom"/>
</dbReference>
<dbReference type="SUPFAM" id="SSF50346">
    <property type="entry name" value="PRC-barrel domain"/>
    <property type="match status" value="2"/>
</dbReference>
<evidence type="ECO:0000313" key="4">
    <source>
        <dbReference type="Proteomes" id="UP000245708"/>
    </source>
</evidence>
<dbReference type="AlphaFoldDB" id="A0A316GKM8"/>
<dbReference type="Gene3D" id="2.30.30.240">
    <property type="entry name" value="PRC-barrel domain"/>
    <property type="match status" value="2"/>
</dbReference>
<keyword evidence="4" id="KW-1185">Reference proteome</keyword>
<evidence type="ECO:0000313" key="3">
    <source>
        <dbReference type="EMBL" id="PWK61473.1"/>
    </source>
</evidence>
<name>A0A316GKM8_9RHOB</name>